<evidence type="ECO:0000313" key="2">
    <source>
        <dbReference type="Proteomes" id="UP000299102"/>
    </source>
</evidence>
<dbReference type="AlphaFoldDB" id="A0A4C1XD58"/>
<name>A0A4C1XD58_EUMVA</name>
<gene>
    <name evidence="1" type="ORF">EVAR_91583_1</name>
</gene>
<reference evidence="1 2" key="1">
    <citation type="journal article" date="2019" name="Commun. Biol.">
        <title>The bagworm genome reveals a unique fibroin gene that provides high tensile strength.</title>
        <authorList>
            <person name="Kono N."/>
            <person name="Nakamura H."/>
            <person name="Ohtoshi R."/>
            <person name="Tomita M."/>
            <person name="Numata K."/>
            <person name="Arakawa K."/>
        </authorList>
    </citation>
    <scope>NUCLEOTIDE SEQUENCE [LARGE SCALE GENOMIC DNA]</scope>
</reference>
<dbReference type="EMBL" id="BGZK01000784">
    <property type="protein sequence ID" value="GBP60299.1"/>
    <property type="molecule type" value="Genomic_DNA"/>
</dbReference>
<proteinExistence type="predicted"/>
<comment type="caution">
    <text evidence="1">The sequence shown here is derived from an EMBL/GenBank/DDBJ whole genome shotgun (WGS) entry which is preliminary data.</text>
</comment>
<dbReference type="Proteomes" id="UP000299102">
    <property type="component" value="Unassembled WGS sequence"/>
</dbReference>
<accession>A0A4C1XD58</accession>
<keyword evidence="2" id="KW-1185">Reference proteome</keyword>
<organism evidence="1 2">
    <name type="scientific">Eumeta variegata</name>
    <name type="common">Bagworm moth</name>
    <name type="synonym">Eumeta japonica</name>
    <dbReference type="NCBI Taxonomy" id="151549"/>
    <lineage>
        <taxon>Eukaryota</taxon>
        <taxon>Metazoa</taxon>
        <taxon>Ecdysozoa</taxon>
        <taxon>Arthropoda</taxon>
        <taxon>Hexapoda</taxon>
        <taxon>Insecta</taxon>
        <taxon>Pterygota</taxon>
        <taxon>Neoptera</taxon>
        <taxon>Endopterygota</taxon>
        <taxon>Lepidoptera</taxon>
        <taxon>Glossata</taxon>
        <taxon>Ditrysia</taxon>
        <taxon>Tineoidea</taxon>
        <taxon>Psychidae</taxon>
        <taxon>Oiketicinae</taxon>
        <taxon>Eumeta</taxon>
    </lineage>
</organism>
<evidence type="ECO:0000313" key="1">
    <source>
        <dbReference type="EMBL" id="GBP60299.1"/>
    </source>
</evidence>
<protein>
    <submittedName>
        <fullName evidence="1">Uncharacterized protein</fullName>
    </submittedName>
</protein>
<sequence length="109" mass="12631">MTSLGSPGNGIDRKMIYHHGQNMALPLRSISKIKVNDLEKTIMSTSKKKKTVGSLFGDNEEVLVIEYIDRVATVLGNLYVEQIKKRLRVCRIMFNVGFRSRYFKEMQYR</sequence>